<gene>
    <name evidence="2" type="primary">Elba3</name>
</gene>
<organism evidence="1 2">
    <name type="scientific">Drosophila kikkawai</name>
    <name type="common">Fruit fly</name>
    <dbReference type="NCBI Taxonomy" id="30033"/>
    <lineage>
        <taxon>Eukaryota</taxon>
        <taxon>Metazoa</taxon>
        <taxon>Ecdysozoa</taxon>
        <taxon>Arthropoda</taxon>
        <taxon>Hexapoda</taxon>
        <taxon>Insecta</taxon>
        <taxon>Pterygota</taxon>
        <taxon>Neoptera</taxon>
        <taxon>Endopterygota</taxon>
        <taxon>Diptera</taxon>
        <taxon>Brachycera</taxon>
        <taxon>Muscomorpha</taxon>
        <taxon>Ephydroidea</taxon>
        <taxon>Drosophilidae</taxon>
        <taxon>Drosophila</taxon>
        <taxon>Sophophora</taxon>
    </lineage>
</organism>
<sequence length="382" mass="43101">MSNTSNDSGLDDSANCGAAANAHGPIAATRLSWFLAEVDDGSMKNGKPNGQPRLCVLHSMELLESDVSDKYMTRFVEFRVNGMVVEAKLILAADERRLVDAALLSMSKEQRENANARQLLVQYTENEASGERLVQKLVSPDSVMWMSAKPELSATPLVSLGPGCIAHVLYAYDQRHYMEKILLHLKARSFDHAFDDHLEVEEEPTLADDTWMLVQYSPEPEVVVYQVVQYRHTVWRQENLFKDVIAYIQLPGSDIVLQAVVISYGRDKEAQDAKYEELRRFALDMDFPQPDELEKHLEQGNSNTAALFARTSLYQKAEQRDVTGEHRELRRSLEQMSEKAQSEAQMIIDAFDMVDNINKNLQCRLSGDARLAVEATSGDELN</sequence>
<evidence type="ECO:0000313" key="1">
    <source>
        <dbReference type="Proteomes" id="UP001652661"/>
    </source>
</evidence>
<proteinExistence type="predicted"/>
<evidence type="ECO:0000313" key="2">
    <source>
        <dbReference type="RefSeq" id="XP_017025482.1"/>
    </source>
</evidence>
<protein>
    <submittedName>
        <fullName evidence="2">Early boundary activity protein 3</fullName>
    </submittedName>
</protein>
<dbReference type="OrthoDB" id="7923961at2759"/>
<dbReference type="RefSeq" id="XP_017025482.1">
    <property type="nucleotide sequence ID" value="XM_017169993.2"/>
</dbReference>
<accession>A0A6P4I9D3</accession>
<keyword evidence="1" id="KW-1185">Reference proteome</keyword>
<reference evidence="1" key="1">
    <citation type="submission" date="2025-05" db="UniProtKB">
        <authorList>
            <consortium name="RefSeq"/>
        </authorList>
    </citation>
    <scope>NUCLEOTIDE SEQUENCE [LARGE SCALE GENOMIC DNA]</scope>
    <source>
        <strain evidence="1">14028-0561.14</strain>
    </source>
</reference>
<dbReference type="Proteomes" id="UP001652661">
    <property type="component" value="Chromosome 2L"/>
</dbReference>
<dbReference type="AlphaFoldDB" id="A0A6P4I9D3"/>
<reference evidence="2" key="2">
    <citation type="submission" date="2025-08" db="UniProtKB">
        <authorList>
            <consortium name="RefSeq"/>
        </authorList>
    </citation>
    <scope>IDENTIFICATION</scope>
    <source>
        <strain evidence="2">14028-0561.14</strain>
        <tissue evidence="2">Whole fly</tissue>
    </source>
</reference>
<name>A0A6P4I9D3_DROKI</name>